<evidence type="ECO:0000313" key="1">
    <source>
        <dbReference type="EMBL" id="TMR37842.1"/>
    </source>
</evidence>
<protein>
    <submittedName>
        <fullName evidence="1">Uncharacterized protein</fullName>
    </submittedName>
</protein>
<evidence type="ECO:0000313" key="2">
    <source>
        <dbReference type="Proteomes" id="UP000305238"/>
    </source>
</evidence>
<reference evidence="1 2" key="1">
    <citation type="submission" date="2019-05" db="EMBL/GenBank/DDBJ databases">
        <title>Draft genome sequence of Actinomadura geliboluensis A8036.</title>
        <authorList>
            <person name="Saricaoglu S."/>
            <person name="Isik K."/>
        </authorList>
    </citation>
    <scope>NUCLEOTIDE SEQUENCE [LARGE SCALE GENOMIC DNA]</scope>
    <source>
        <strain evidence="1 2">A8036</strain>
    </source>
</reference>
<dbReference type="SUPFAM" id="SSF101386">
    <property type="entry name" value="all-alpha NTP pyrophosphatases"/>
    <property type="match status" value="1"/>
</dbReference>
<dbReference type="RefSeq" id="WP_138637548.1">
    <property type="nucleotide sequence ID" value="NZ_JASWDG010000210.1"/>
</dbReference>
<dbReference type="Proteomes" id="UP000305238">
    <property type="component" value="Unassembled WGS sequence"/>
</dbReference>
<dbReference type="EMBL" id="VCKZ01000116">
    <property type="protein sequence ID" value="TMR37842.1"/>
    <property type="molecule type" value="Genomic_DNA"/>
</dbReference>
<proteinExistence type="predicted"/>
<dbReference type="OrthoDB" id="4209451at2"/>
<sequence>MWDAWDEADDEIARKPLSHFRRAVDIQFDELEEHLARGDEQAAAREAADVVSIALNLMRRLGHRPEEIAEIVRSRAEHRMKGQALAILDKYERVYGI</sequence>
<keyword evidence="2" id="KW-1185">Reference proteome</keyword>
<dbReference type="AlphaFoldDB" id="A0A5S4GYU2"/>
<organism evidence="1 2">
    <name type="scientific">Actinomadura geliboluensis</name>
    <dbReference type="NCBI Taxonomy" id="882440"/>
    <lineage>
        <taxon>Bacteria</taxon>
        <taxon>Bacillati</taxon>
        <taxon>Actinomycetota</taxon>
        <taxon>Actinomycetes</taxon>
        <taxon>Streptosporangiales</taxon>
        <taxon>Thermomonosporaceae</taxon>
        <taxon>Actinomadura</taxon>
    </lineage>
</organism>
<gene>
    <name evidence="1" type="ORF">ETD96_17630</name>
</gene>
<accession>A0A5S4GYU2</accession>
<comment type="caution">
    <text evidence="1">The sequence shown here is derived from an EMBL/GenBank/DDBJ whole genome shotgun (WGS) entry which is preliminary data.</text>
</comment>
<name>A0A5S4GYU2_9ACTN</name>